<proteinExistence type="predicted"/>
<dbReference type="AlphaFoldDB" id="A0A540V686"/>
<dbReference type="Proteomes" id="UP000315753">
    <property type="component" value="Unassembled WGS sequence"/>
</dbReference>
<keyword evidence="1" id="KW-0472">Membrane</keyword>
<evidence type="ECO:0000313" key="2">
    <source>
        <dbReference type="EMBL" id="TQE92277.1"/>
    </source>
</evidence>
<name>A0A540V686_9BACL</name>
<keyword evidence="1" id="KW-1133">Transmembrane helix</keyword>
<keyword evidence="1" id="KW-0812">Transmembrane</keyword>
<reference evidence="2 3" key="1">
    <citation type="submission" date="2019-06" db="EMBL/GenBank/DDBJ databases">
        <title>Genome sequence of Ureibacillus terrenus.</title>
        <authorList>
            <person name="Maclea K.S."/>
            <person name="Simoes M."/>
        </authorList>
    </citation>
    <scope>NUCLEOTIDE SEQUENCE [LARGE SCALE GENOMIC DNA]</scope>
    <source>
        <strain evidence="2 3">ATCC BAA-384</strain>
    </source>
</reference>
<dbReference type="RefSeq" id="WP_141600829.1">
    <property type="nucleotide sequence ID" value="NZ_JARMSB010000004.1"/>
</dbReference>
<sequence>MNLLMVFFGLIAILSLVAAFRAIKEKNVLAIIFGLAAGIVFGWFVFMTIYHQGYPPAI</sequence>
<dbReference type="OrthoDB" id="2355718at2"/>
<feature type="transmembrane region" description="Helical" evidence="1">
    <location>
        <begin position="29"/>
        <end position="50"/>
    </location>
</feature>
<gene>
    <name evidence="2" type="ORF">FKZ59_00795</name>
</gene>
<dbReference type="Pfam" id="PF10958">
    <property type="entry name" value="DUF2759"/>
    <property type="match status" value="1"/>
</dbReference>
<organism evidence="2 3">
    <name type="scientific">Ureibacillus terrenus</name>
    <dbReference type="NCBI Taxonomy" id="118246"/>
    <lineage>
        <taxon>Bacteria</taxon>
        <taxon>Bacillati</taxon>
        <taxon>Bacillota</taxon>
        <taxon>Bacilli</taxon>
        <taxon>Bacillales</taxon>
        <taxon>Caryophanaceae</taxon>
        <taxon>Ureibacillus</taxon>
    </lineage>
</organism>
<comment type="caution">
    <text evidence="2">The sequence shown here is derived from an EMBL/GenBank/DDBJ whole genome shotgun (WGS) entry which is preliminary data.</text>
</comment>
<keyword evidence="3" id="KW-1185">Reference proteome</keyword>
<dbReference type="EMBL" id="VIGD01000001">
    <property type="protein sequence ID" value="TQE92277.1"/>
    <property type="molecule type" value="Genomic_DNA"/>
</dbReference>
<evidence type="ECO:0000313" key="3">
    <source>
        <dbReference type="Proteomes" id="UP000315753"/>
    </source>
</evidence>
<accession>A0A540V686</accession>
<dbReference type="InterPro" id="IPR024490">
    <property type="entry name" value="DUF2759"/>
</dbReference>
<evidence type="ECO:0000256" key="1">
    <source>
        <dbReference type="SAM" id="Phobius"/>
    </source>
</evidence>
<protein>
    <submittedName>
        <fullName evidence="2">DUF2759 domain-containing protein</fullName>
    </submittedName>
</protein>